<dbReference type="OrthoDB" id="242473at2759"/>
<dbReference type="RefSeq" id="XP_027087933.1">
    <property type="nucleotide sequence ID" value="XM_027232132.2"/>
</dbReference>
<dbReference type="GeneID" id="113709380"/>
<dbReference type="GO" id="GO:0052751">
    <property type="term" value="F:GDP-mannose hydrolase activity"/>
    <property type="evidence" value="ECO:0007669"/>
    <property type="project" value="TreeGrafter"/>
</dbReference>
<dbReference type="PANTHER" id="PTHR31835">
    <property type="entry name" value="URIDINE DIPHOSPHATE GLUCOSE PYROPHOSPHATASE"/>
    <property type="match status" value="1"/>
</dbReference>
<gene>
    <name evidence="7" type="primary">LOC113709380</name>
</gene>
<dbReference type="GO" id="GO:0046872">
    <property type="term" value="F:metal ion binding"/>
    <property type="evidence" value="ECO:0007669"/>
    <property type="project" value="UniProtKB-KW"/>
</dbReference>
<dbReference type="InterPro" id="IPR055295">
    <property type="entry name" value="NUDT22/NUDT9-like"/>
</dbReference>
<keyword evidence="2" id="KW-0479">Metal-binding</keyword>
<keyword evidence="6" id="KW-1185">Reference proteome</keyword>
<name>A0A6P6UBS4_COFAR</name>
<dbReference type="Gene3D" id="3.90.79.10">
    <property type="entry name" value="Nucleoside Triphosphate Pyrophosphohydrolase"/>
    <property type="match status" value="1"/>
</dbReference>
<dbReference type="AlphaFoldDB" id="A0A6P6UBS4"/>
<evidence type="ECO:0000313" key="6">
    <source>
        <dbReference type="Proteomes" id="UP001652660"/>
    </source>
</evidence>
<evidence type="ECO:0000256" key="3">
    <source>
        <dbReference type="ARBA" id="ARBA00022801"/>
    </source>
</evidence>
<keyword evidence="4" id="KW-0460">Magnesium</keyword>
<proteinExistence type="predicted"/>
<keyword evidence="3" id="KW-0378">Hydrolase</keyword>
<dbReference type="Proteomes" id="UP001652660">
    <property type="component" value="Chromosome 1e"/>
</dbReference>
<evidence type="ECO:0000259" key="5">
    <source>
        <dbReference type="PROSITE" id="PS51462"/>
    </source>
</evidence>
<evidence type="ECO:0000256" key="1">
    <source>
        <dbReference type="ARBA" id="ARBA00001946"/>
    </source>
</evidence>
<reference evidence="6" key="1">
    <citation type="journal article" date="2025" name="Foods">
        <title>Unveiling the Microbial Signatures of Arabica Coffee Cherries: Insights into Ripeness Specific Diversity, Functional Traits, and Implications for Quality and Safety.</title>
        <authorList>
            <consortium name="RefSeq"/>
            <person name="Tenea G.N."/>
            <person name="Cifuentes V."/>
            <person name="Reyes P."/>
            <person name="Cevallos-Vallejos M."/>
        </authorList>
    </citation>
    <scope>NUCLEOTIDE SEQUENCE [LARGE SCALE GENOMIC DNA]</scope>
</reference>
<dbReference type="PANTHER" id="PTHR31835:SF1">
    <property type="entry name" value="URIDINE DIPHOSPHATE GLUCOSE PYROPHOSPHATASE NUDT22"/>
    <property type="match status" value="1"/>
</dbReference>
<feature type="domain" description="Nudix hydrolase" evidence="5">
    <location>
        <begin position="183"/>
        <end position="349"/>
    </location>
</feature>
<protein>
    <submittedName>
        <fullName evidence="7">Nudix hydrolase 9-like isoform X1</fullName>
    </submittedName>
</protein>
<dbReference type="SUPFAM" id="SSF55811">
    <property type="entry name" value="Nudix"/>
    <property type="match status" value="1"/>
</dbReference>
<dbReference type="InterPro" id="IPR000086">
    <property type="entry name" value="NUDIX_hydrolase_dom"/>
</dbReference>
<organism evidence="6 7">
    <name type="scientific">Coffea arabica</name>
    <name type="common">Arabian coffee</name>
    <dbReference type="NCBI Taxonomy" id="13443"/>
    <lineage>
        <taxon>Eukaryota</taxon>
        <taxon>Viridiplantae</taxon>
        <taxon>Streptophyta</taxon>
        <taxon>Embryophyta</taxon>
        <taxon>Tracheophyta</taxon>
        <taxon>Spermatophyta</taxon>
        <taxon>Magnoliopsida</taxon>
        <taxon>eudicotyledons</taxon>
        <taxon>Gunneridae</taxon>
        <taxon>Pentapetalae</taxon>
        <taxon>asterids</taxon>
        <taxon>lamiids</taxon>
        <taxon>Gentianales</taxon>
        <taxon>Rubiaceae</taxon>
        <taxon>Ixoroideae</taxon>
        <taxon>Gardenieae complex</taxon>
        <taxon>Bertiereae - Coffeeae clade</taxon>
        <taxon>Coffeeae</taxon>
        <taxon>Coffea</taxon>
    </lineage>
</organism>
<dbReference type="InterPro" id="IPR015797">
    <property type="entry name" value="NUDIX_hydrolase-like_dom_sf"/>
</dbReference>
<evidence type="ECO:0000256" key="4">
    <source>
        <dbReference type="ARBA" id="ARBA00022842"/>
    </source>
</evidence>
<dbReference type="PROSITE" id="PS51462">
    <property type="entry name" value="NUDIX"/>
    <property type="match status" value="1"/>
</dbReference>
<comment type="cofactor">
    <cofactor evidence="1">
        <name>Mg(2+)</name>
        <dbReference type="ChEBI" id="CHEBI:18420"/>
    </cofactor>
</comment>
<sequence>MHREVDVAAEVRSQDLTVPRKRRQPLARGLTLQKISLKPEFFLKKKLHFYTIPMKANMEIGNQDQPAFKIRLSCPTGLSPSQVSVDFGQVYDRIPHPDVNLENSISEIWDQRVQKNASLFNGLKFRYGGHSFSGGAGTDQEPHVCLHLGLTDYRTFVGTNLNPLWERFLLPSEDDFRQCQHTSSPLGNGAVIETSDKKIIVLQRSKNVGEFPGHYVFPGGHPEPEEIRISSHDNRDDNSHQIMKEKLSQEMFDSITREVVEEIGVPADSLTKPAFIGISRRVLNVRPTAFFFMTCSLQSMEIQQLYHSAADGYESTQLYAASMDDLESMAKKMPGCHQGGFALFKLMIDAAKDA</sequence>
<evidence type="ECO:0000313" key="7">
    <source>
        <dbReference type="RefSeq" id="XP_027087933.1"/>
    </source>
</evidence>
<evidence type="ECO:0000256" key="2">
    <source>
        <dbReference type="ARBA" id="ARBA00022723"/>
    </source>
</evidence>
<accession>A0A6P6UBS4</accession>
<reference evidence="7" key="2">
    <citation type="submission" date="2025-08" db="UniProtKB">
        <authorList>
            <consortium name="RefSeq"/>
        </authorList>
    </citation>
    <scope>IDENTIFICATION</scope>
    <source>
        <tissue evidence="7">Leaves</tissue>
    </source>
</reference>